<feature type="region of interest" description="Disordered" evidence="1">
    <location>
        <begin position="92"/>
        <end position="113"/>
    </location>
</feature>
<reference evidence="2 3" key="1">
    <citation type="journal article" date="2020" name="Mol. Plant">
        <title>The Chromosome-Based Rubber Tree Genome Provides New Insights into Spurge Genome Evolution and Rubber Biosynthesis.</title>
        <authorList>
            <person name="Liu J."/>
            <person name="Shi C."/>
            <person name="Shi C.C."/>
            <person name="Li W."/>
            <person name="Zhang Q.J."/>
            <person name="Zhang Y."/>
            <person name="Li K."/>
            <person name="Lu H.F."/>
            <person name="Shi C."/>
            <person name="Zhu S.T."/>
            <person name="Xiao Z.Y."/>
            <person name="Nan H."/>
            <person name="Yue Y."/>
            <person name="Zhu X.G."/>
            <person name="Wu Y."/>
            <person name="Hong X.N."/>
            <person name="Fan G.Y."/>
            <person name="Tong Y."/>
            <person name="Zhang D."/>
            <person name="Mao C.L."/>
            <person name="Liu Y.L."/>
            <person name="Hao S.J."/>
            <person name="Liu W.Q."/>
            <person name="Lv M.Q."/>
            <person name="Zhang H.B."/>
            <person name="Liu Y."/>
            <person name="Hu-Tang G.R."/>
            <person name="Wang J.P."/>
            <person name="Wang J.H."/>
            <person name="Sun Y.H."/>
            <person name="Ni S.B."/>
            <person name="Chen W.B."/>
            <person name="Zhang X.C."/>
            <person name="Jiao Y.N."/>
            <person name="Eichler E.E."/>
            <person name="Li G.H."/>
            <person name="Liu X."/>
            <person name="Gao L.Z."/>
        </authorList>
    </citation>
    <scope>NUCLEOTIDE SEQUENCE [LARGE SCALE GENOMIC DNA]</scope>
    <source>
        <strain evidence="3">cv. GT1</strain>
        <tissue evidence="2">Leaf</tissue>
    </source>
</reference>
<accession>A0A6A6MSZ3</accession>
<evidence type="ECO:0000313" key="3">
    <source>
        <dbReference type="Proteomes" id="UP000467840"/>
    </source>
</evidence>
<dbReference type="AlphaFoldDB" id="A0A6A6MSZ3"/>
<gene>
    <name evidence="2" type="ORF">GH714_006666</name>
</gene>
<proteinExistence type="predicted"/>
<dbReference type="EMBL" id="JAAGAX010000004">
    <property type="protein sequence ID" value="KAF2316931.1"/>
    <property type="molecule type" value="Genomic_DNA"/>
</dbReference>
<organism evidence="2 3">
    <name type="scientific">Hevea brasiliensis</name>
    <name type="common">Para rubber tree</name>
    <name type="synonym">Siphonia brasiliensis</name>
    <dbReference type="NCBI Taxonomy" id="3981"/>
    <lineage>
        <taxon>Eukaryota</taxon>
        <taxon>Viridiplantae</taxon>
        <taxon>Streptophyta</taxon>
        <taxon>Embryophyta</taxon>
        <taxon>Tracheophyta</taxon>
        <taxon>Spermatophyta</taxon>
        <taxon>Magnoliopsida</taxon>
        <taxon>eudicotyledons</taxon>
        <taxon>Gunneridae</taxon>
        <taxon>Pentapetalae</taxon>
        <taxon>rosids</taxon>
        <taxon>fabids</taxon>
        <taxon>Malpighiales</taxon>
        <taxon>Euphorbiaceae</taxon>
        <taxon>Crotonoideae</taxon>
        <taxon>Micrandreae</taxon>
        <taxon>Hevea</taxon>
    </lineage>
</organism>
<name>A0A6A6MSZ3_HEVBR</name>
<evidence type="ECO:0000256" key="1">
    <source>
        <dbReference type="SAM" id="MobiDB-lite"/>
    </source>
</evidence>
<keyword evidence="3" id="KW-1185">Reference proteome</keyword>
<dbReference type="Proteomes" id="UP000467840">
    <property type="component" value="Chromosome 6"/>
</dbReference>
<protein>
    <submittedName>
        <fullName evidence="2">Uncharacterized protein</fullName>
    </submittedName>
</protein>
<evidence type="ECO:0000313" key="2">
    <source>
        <dbReference type="EMBL" id="KAF2316931.1"/>
    </source>
</evidence>
<comment type="caution">
    <text evidence="2">The sequence shown here is derived from an EMBL/GenBank/DDBJ whole genome shotgun (WGS) entry which is preliminary data.</text>
</comment>
<sequence>MTGSGQWCKGTKEGLVSGVPKQPLALNFTDRNFWQLKERKDEERGDILVHPISGLQDIVITEEGSGSSPEHVQNDRDKLVLEIAFTNGLVPGSFTNETMPCRQRGQATEPGGP</sequence>